<dbReference type="PANTHER" id="PTHR47937:SF2">
    <property type="entry name" value="PENTATRICOPEPTIDE (PPR) REPEAT-CONTAINING PROTEIN, PF01535'-RELATED"/>
    <property type="match status" value="1"/>
</dbReference>
<dbReference type="InterPro" id="IPR011990">
    <property type="entry name" value="TPR-like_helical_dom_sf"/>
</dbReference>
<sequence length="187" mass="21430">MDPMEFLAESLETPAKYVLDMLFFPTLALLYSLVMLSWLQCIALHGMKRQFQFFFNQANIVPNIVSYNVLINTHCDAGEVDVSLDVYAHILANAPFGPPSVTYRHLTKGLVEVDRISNAMNLFREMLNKGHGTDSLVYNNLISGFLELGNLERANELFDELRERCLVYDGIANATYMEWFFEKGMRK</sequence>
<dbReference type="NCBIfam" id="TIGR00756">
    <property type="entry name" value="PPR"/>
    <property type="match status" value="2"/>
</dbReference>
<dbReference type="PROSITE" id="PS51375">
    <property type="entry name" value="PPR"/>
    <property type="match status" value="1"/>
</dbReference>
<dbReference type="InterPro" id="IPR002885">
    <property type="entry name" value="PPR_rpt"/>
</dbReference>
<keyword evidence="5" id="KW-1185">Reference proteome</keyword>
<evidence type="ECO:0000313" key="5">
    <source>
        <dbReference type="Proteomes" id="UP000631114"/>
    </source>
</evidence>
<dbReference type="Pfam" id="PF01535">
    <property type="entry name" value="PPR"/>
    <property type="match status" value="2"/>
</dbReference>
<dbReference type="OrthoDB" id="185373at2759"/>
<protein>
    <recommendedName>
        <fullName evidence="6">Pentatricopeptide repeat-containing protein</fullName>
    </recommendedName>
</protein>
<keyword evidence="3" id="KW-1133">Transmembrane helix</keyword>
<feature type="transmembrane region" description="Helical" evidence="3">
    <location>
        <begin position="22"/>
        <end position="44"/>
    </location>
</feature>
<dbReference type="Gene3D" id="1.25.40.10">
    <property type="entry name" value="Tetratricopeptide repeat domain"/>
    <property type="match status" value="1"/>
</dbReference>
<keyword evidence="3" id="KW-0812">Transmembrane</keyword>
<organism evidence="4 5">
    <name type="scientific">Coptis chinensis</name>
    <dbReference type="NCBI Taxonomy" id="261450"/>
    <lineage>
        <taxon>Eukaryota</taxon>
        <taxon>Viridiplantae</taxon>
        <taxon>Streptophyta</taxon>
        <taxon>Embryophyta</taxon>
        <taxon>Tracheophyta</taxon>
        <taxon>Spermatophyta</taxon>
        <taxon>Magnoliopsida</taxon>
        <taxon>Ranunculales</taxon>
        <taxon>Ranunculaceae</taxon>
        <taxon>Coptidoideae</taxon>
        <taxon>Coptis</taxon>
    </lineage>
</organism>
<evidence type="ECO:0000256" key="2">
    <source>
        <dbReference type="PROSITE-ProRule" id="PRU00708"/>
    </source>
</evidence>
<name>A0A835I521_9MAGN</name>
<comment type="caution">
    <text evidence="4">The sequence shown here is derived from an EMBL/GenBank/DDBJ whole genome shotgun (WGS) entry which is preliminary data.</text>
</comment>
<evidence type="ECO:0000256" key="1">
    <source>
        <dbReference type="ARBA" id="ARBA00022737"/>
    </source>
</evidence>
<evidence type="ECO:0000256" key="3">
    <source>
        <dbReference type="SAM" id="Phobius"/>
    </source>
</evidence>
<dbReference type="PANTHER" id="PTHR47937">
    <property type="entry name" value="PLASTID TRANSCRIPTIONALLY ACTIVE CHROMOSOME 2-LIKE PROTEIN"/>
    <property type="match status" value="1"/>
</dbReference>
<feature type="repeat" description="PPR" evidence="2">
    <location>
        <begin position="134"/>
        <end position="164"/>
    </location>
</feature>
<evidence type="ECO:0000313" key="4">
    <source>
        <dbReference type="EMBL" id="KAF9610128.1"/>
    </source>
</evidence>
<dbReference type="AlphaFoldDB" id="A0A835I521"/>
<keyword evidence="1" id="KW-0677">Repeat</keyword>
<dbReference type="Pfam" id="PF12854">
    <property type="entry name" value="PPR_1"/>
    <property type="match status" value="1"/>
</dbReference>
<dbReference type="EMBL" id="JADFTS010000004">
    <property type="protein sequence ID" value="KAF9610128.1"/>
    <property type="molecule type" value="Genomic_DNA"/>
</dbReference>
<gene>
    <name evidence="4" type="ORF">IFM89_019993</name>
</gene>
<reference evidence="4 5" key="1">
    <citation type="submission" date="2020-10" db="EMBL/GenBank/DDBJ databases">
        <title>The Coptis chinensis genome and diversification of protoberbering-type alkaloids.</title>
        <authorList>
            <person name="Wang B."/>
            <person name="Shu S."/>
            <person name="Song C."/>
            <person name="Liu Y."/>
        </authorList>
    </citation>
    <scope>NUCLEOTIDE SEQUENCE [LARGE SCALE GENOMIC DNA]</scope>
    <source>
        <strain evidence="4">HL-2020</strain>
        <tissue evidence="4">Leaf</tissue>
    </source>
</reference>
<accession>A0A835I521</accession>
<keyword evidence="3" id="KW-0472">Membrane</keyword>
<dbReference type="Proteomes" id="UP000631114">
    <property type="component" value="Unassembled WGS sequence"/>
</dbReference>
<evidence type="ECO:0008006" key="6">
    <source>
        <dbReference type="Google" id="ProtNLM"/>
    </source>
</evidence>
<dbReference type="InterPro" id="IPR052308">
    <property type="entry name" value="PPR_domain-containing"/>
</dbReference>
<proteinExistence type="predicted"/>